<keyword evidence="11" id="KW-1185">Reference proteome</keyword>
<evidence type="ECO:0000256" key="1">
    <source>
        <dbReference type="ARBA" id="ARBA00022468"/>
    </source>
</evidence>
<evidence type="ECO:0000256" key="7">
    <source>
        <dbReference type="SAM" id="MobiDB-lite"/>
    </source>
</evidence>
<dbReference type="Gene3D" id="1.20.1270.60">
    <property type="entry name" value="Arfaptin homology (AH) domain/BAR domain"/>
    <property type="match status" value="1"/>
</dbReference>
<comment type="caution">
    <text evidence="10">The sequence shown here is derived from an EMBL/GenBank/DDBJ whole genome shotgun (WGS) entry which is preliminary data.</text>
</comment>
<dbReference type="FunFam" id="2.30.29.30:FF:000161">
    <property type="entry name" value="Rho GTPase activating protein 42"/>
    <property type="match status" value="1"/>
</dbReference>
<feature type="coiled-coil region" evidence="6">
    <location>
        <begin position="87"/>
        <end position="114"/>
    </location>
</feature>
<feature type="region of interest" description="Disordered" evidence="7">
    <location>
        <begin position="576"/>
        <end position="676"/>
    </location>
</feature>
<keyword evidence="1" id="KW-0343">GTPase activation</keyword>
<dbReference type="GO" id="GO:0005737">
    <property type="term" value="C:cytoplasm"/>
    <property type="evidence" value="ECO:0007669"/>
    <property type="project" value="InterPro"/>
</dbReference>
<evidence type="ECO:0000256" key="3">
    <source>
        <dbReference type="ARBA" id="ARBA00070281"/>
    </source>
</evidence>
<accession>A0A498MXH9</accession>
<dbReference type="Pfam" id="PF16746">
    <property type="entry name" value="BAR_3"/>
    <property type="match status" value="1"/>
</dbReference>
<dbReference type="AlphaFoldDB" id="A0A498MXH9"/>
<dbReference type="Proteomes" id="UP000290572">
    <property type="component" value="Unassembled WGS sequence"/>
</dbReference>
<protein>
    <recommendedName>
        <fullName evidence="3">Rho GTPase-activating protein 42</fullName>
    </recommendedName>
    <alternativeName>
        <fullName evidence="4">Rho GTPase-activating protein 10-like</fullName>
    </alternativeName>
    <alternativeName>
        <fullName evidence="5">Rho-type GTPase-activating protein 42</fullName>
    </alternativeName>
</protein>
<name>A0A498MXH9_LABRO</name>
<dbReference type="FunFam" id="1.20.1270.60:FF:000001">
    <property type="entry name" value="Rho GTPase-activating protein 26"/>
    <property type="match status" value="1"/>
</dbReference>
<dbReference type="InterPro" id="IPR000198">
    <property type="entry name" value="RhoGAP_dom"/>
</dbReference>
<feature type="domain" description="PH" evidence="8">
    <location>
        <begin position="265"/>
        <end position="374"/>
    </location>
</feature>
<dbReference type="Gene3D" id="2.30.29.30">
    <property type="entry name" value="Pleckstrin-homology domain (PH domain)/Phosphotyrosine-binding domain (PTB)"/>
    <property type="match status" value="1"/>
</dbReference>
<evidence type="ECO:0000256" key="4">
    <source>
        <dbReference type="ARBA" id="ARBA00081471"/>
    </source>
</evidence>
<dbReference type="PANTHER" id="PTHR12552:SF3">
    <property type="entry name" value="RHO GTPASE-ACTIVATING PROTEIN 42"/>
    <property type="match status" value="1"/>
</dbReference>
<dbReference type="InterPro" id="IPR027267">
    <property type="entry name" value="AH/BAR_dom_sf"/>
</dbReference>
<dbReference type="SUPFAM" id="SSF103657">
    <property type="entry name" value="BAR/IMD domain-like"/>
    <property type="match status" value="1"/>
</dbReference>
<dbReference type="GO" id="GO:0005096">
    <property type="term" value="F:GTPase activator activity"/>
    <property type="evidence" value="ECO:0007669"/>
    <property type="project" value="UniProtKB-KW"/>
</dbReference>
<dbReference type="SMART" id="SM00233">
    <property type="entry name" value="PH"/>
    <property type="match status" value="1"/>
</dbReference>
<evidence type="ECO:0000313" key="11">
    <source>
        <dbReference type="Proteomes" id="UP000290572"/>
    </source>
</evidence>
<evidence type="ECO:0000313" key="10">
    <source>
        <dbReference type="EMBL" id="RXN25181.1"/>
    </source>
</evidence>
<evidence type="ECO:0000256" key="2">
    <source>
        <dbReference type="ARBA" id="ARBA00023054"/>
    </source>
</evidence>
<evidence type="ECO:0000256" key="6">
    <source>
        <dbReference type="SAM" id="Coils"/>
    </source>
</evidence>
<dbReference type="PROSITE" id="PS50238">
    <property type="entry name" value="RHOGAP"/>
    <property type="match status" value="1"/>
</dbReference>
<organism evidence="10 11">
    <name type="scientific">Labeo rohita</name>
    <name type="common">Indian major carp</name>
    <name type="synonym">Cyprinus rohita</name>
    <dbReference type="NCBI Taxonomy" id="84645"/>
    <lineage>
        <taxon>Eukaryota</taxon>
        <taxon>Metazoa</taxon>
        <taxon>Chordata</taxon>
        <taxon>Craniata</taxon>
        <taxon>Vertebrata</taxon>
        <taxon>Euteleostomi</taxon>
        <taxon>Actinopterygii</taxon>
        <taxon>Neopterygii</taxon>
        <taxon>Teleostei</taxon>
        <taxon>Ostariophysi</taxon>
        <taxon>Cypriniformes</taxon>
        <taxon>Cyprinidae</taxon>
        <taxon>Labeoninae</taxon>
        <taxon>Labeonini</taxon>
        <taxon>Labeo</taxon>
    </lineage>
</organism>
<dbReference type="FunFam" id="1.10.555.10:FF:000008">
    <property type="entry name" value="Rho GTPase-activating protein 42"/>
    <property type="match status" value="1"/>
</dbReference>
<dbReference type="PROSITE" id="PS50003">
    <property type="entry name" value="PH_DOMAIN"/>
    <property type="match status" value="1"/>
</dbReference>
<feature type="domain" description="Rho-GAP" evidence="9">
    <location>
        <begin position="376"/>
        <end position="573"/>
    </location>
</feature>
<dbReference type="InterPro" id="IPR011993">
    <property type="entry name" value="PH-like_dom_sf"/>
</dbReference>
<dbReference type="InterPro" id="IPR004148">
    <property type="entry name" value="BAR_dom"/>
</dbReference>
<dbReference type="InterPro" id="IPR047225">
    <property type="entry name" value="PH_GRAF"/>
</dbReference>
<dbReference type="Pfam" id="PF00169">
    <property type="entry name" value="PH"/>
    <property type="match status" value="1"/>
</dbReference>
<dbReference type="CDD" id="cd01249">
    <property type="entry name" value="BAR-PH_GRAF_family"/>
    <property type="match status" value="1"/>
</dbReference>
<dbReference type="PANTHER" id="PTHR12552">
    <property type="entry name" value="OLIGOPHRENIN 1"/>
    <property type="match status" value="1"/>
</dbReference>
<dbReference type="InterPro" id="IPR001849">
    <property type="entry name" value="PH_domain"/>
</dbReference>
<dbReference type="SUPFAM" id="SSF48350">
    <property type="entry name" value="GTPase activation domain, GAP"/>
    <property type="match status" value="1"/>
</dbReference>
<dbReference type="Gene3D" id="1.10.555.10">
    <property type="entry name" value="Rho GTPase activation protein"/>
    <property type="match status" value="1"/>
</dbReference>
<dbReference type="GO" id="GO:0007165">
    <property type="term" value="P:signal transduction"/>
    <property type="evidence" value="ECO:0007669"/>
    <property type="project" value="InterPro"/>
</dbReference>
<feature type="compositionally biased region" description="Polar residues" evidence="7">
    <location>
        <begin position="622"/>
        <end position="642"/>
    </location>
</feature>
<feature type="compositionally biased region" description="Low complexity" evidence="7">
    <location>
        <begin position="576"/>
        <end position="602"/>
    </location>
</feature>
<evidence type="ECO:0000259" key="8">
    <source>
        <dbReference type="PROSITE" id="PS50003"/>
    </source>
</evidence>
<dbReference type="InterPro" id="IPR047234">
    <property type="entry name" value="GRAF_fam"/>
</dbReference>
<keyword evidence="2 6" id="KW-0175">Coiled coil</keyword>
<dbReference type="STRING" id="84645.A0A498MXH9"/>
<dbReference type="EMBL" id="QBIY01012421">
    <property type="protein sequence ID" value="RXN25181.1"/>
    <property type="molecule type" value="Genomic_DNA"/>
</dbReference>
<evidence type="ECO:0000256" key="5">
    <source>
        <dbReference type="ARBA" id="ARBA00083396"/>
    </source>
</evidence>
<feature type="compositionally biased region" description="Basic and acidic residues" evidence="7">
    <location>
        <begin position="643"/>
        <end position="653"/>
    </location>
</feature>
<dbReference type="SMART" id="SM00324">
    <property type="entry name" value="RhoGAP"/>
    <property type="match status" value="1"/>
</dbReference>
<evidence type="ECO:0000259" key="9">
    <source>
        <dbReference type="PROSITE" id="PS50238"/>
    </source>
</evidence>
<sequence length="777" mass="87618">MGLPTLEFSDSFVDSPDFRERLKCHEIELDRTNKFIKELIKDGHQLICALKNLSAAVQKFSQSLQEFQFECIGDAETDDEVNIAQSFKEFSQLLNTMEEERRRLIQNADDVLITPLERFRKEQIGAAKEGKKKFDKEAEKYYSSLEKHLNLSSRKKESALQEADAQIDKERQLFYDASLEYVFKIQEVQEKKKFEFVEPLLAFLQGLFTFYHEGYELAHEFEPYKQQLQFNLQNTRNNFLSTKQEVEKLMNRVRSADQDQKPPGHWTMEGYLYVQEKRPLGCTWTRHYCTYEKDNKTFSMCNTEAKPTAKQNGVMSNPTEKFRLKSCIRRKTDSIDKRFCFDIEVVERHGIITLQALSESNRRLWLEAMDGKEPIYNLPAILSKKEETYLNEAGFNFVRKCIQLVEVRAGLNTMGLYRVGGINSKVQKLMTTVFSPKAASDMDLDPDTWDNKTITSGLKNYLRCLSEPLMTYKLHSDFLLAVKSDDQNYRVCAVHALVHKLPDKNKEMLEILIKHLVNVSTHSESNMMTVSNLGVIFGPTLMRSQEETVAAMMNIKFQNIVVEILIENFEKASDTFSSSSGSTPIGSMDSLSSHSSEQNSSSKTCSSPQPKDKPPFPGLRRTPSSLSSSEPQGPTCTSSPDSSSREDTARVDWEDSSGVNTVSAAVRSSPAPTKAPHIEAGIKSAQLIRSNAPSLKSLNVTEGVEHKDGTRSTAYHDLPPKMVLRRKLDNSSSTNGYQRPGSVVAARALLFENPSAVKPPPLGSVSVGGTGLAPGNI</sequence>
<proteinExistence type="predicted"/>
<dbReference type="InterPro" id="IPR008936">
    <property type="entry name" value="Rho_GTPase_activation_prot"/>
</dbReference>
<reference evidence="10 11" key="1">
    <citation type="submission" date="2018-03" db="EMBL/GenBank/DDBJ databases">
        <title>Draft genome sequence of Rohu Carp (Labeo rohita).</title>
        <authorList>
            <person name="Das P."/>
            <person name="Kushwaha B."/>
            <person name="Joshi C.G."/>
            <person name="Kumar D."/>
            <person name="Nagpure N.S."/>
            <person name="Sahoo L."/>
            <person name="Das S.P."/>
            <person name="Bit A."/>
            <person name="Patnaik S."/>
            <person name="Meher P.K."/>
            <person name="Jayasankar P."/>
            <person name="Koringa P.G."/>
            <person name="Patel N.V."/>
            <person name="Hinsu A.T."/>
            <person name="Kumar R."/>
            <person name="Pandey M."/>
            <person name="Agarwal S."/>
            <person name="Srivastava S."/>
            <person name="Singh M."/>
            <person name="Iquebal M.A."/>
            <person name="Jaiswal S."/>
            <person name="Angadi U.B."/>
            <person name="Kumar N."/>
            <person name="Raza M."/>
            <person name="Shah T.M."/>
            <person name="Rai A."/>
            <person name="Jena J.K."/>
        </authorList>
    </citation>
    <scope>NUCLEOTIDE SEQUENCE [LARGE SCALE GENOMIC DNA]</scope>
    <source>
        <strain evidence="10">DASCIFA01</strain>
        <tissue evidence="10">Testis</tissue>
    </source>
</reference>
<gene>
    <name evidence="10" type="ORF">ROHU_021730</name>
</gene>
<dbReference type="SUPFAM" id="SSF50729">
    <property type="entry name" value="PH domain-like"/>
    <property type="match status" value="1"/>
</dbReference>
<dbReference type="Pfam" id="PF00620">
    <property type="entry name" value="RhoGAP"/>
    <property type="match status" value="1"/>
</dbReference>